<dbReference type="PANTHER" id="PTHR44845">
    <property type="entry name" value="CARRIER DOMAIN-CONTAINING PROTEIN"/>
    <property type="match status" value="1"/>
</dbReference>
<dbReference type="Pfam" id="PF13193">
    <property type="entry name" value="AMP-binding_C"/>
    <property type="match status" value="1"/>
</dbReference>
<dbReference type="PANTHER" id="PTHR44845:SF6">
    <property type="entry name" value="BETA-ALANINE-ACTIVATING ENZYME"/>
    <property type="match status" value="1"/>
</dbReference>
<name>F3FVY7_PSESX</name>
<evidence type="ECO:0000259" key="4">
    <source>
        <dbReference type="Pfam" id="PF13193"/>
    </source>
</evidence>
<reference evidence="5 6" key="1">
    <citation type="journal article" date="2011" name="PLoS Pathog.">
        <title>Dynamic evolution of pathogenicity revealed by sequencing and comparative genomics of 19 Pseudomonas syringae isolates.</title>
        <authorList>
            <person name="Baltrus D.A."/>
            <person name="Nishimura M.T."/>
            <person name="Romanchuk A."/>
            <person name="Chang J.H."/>
            <person name="Mukhtar M.S."/>
            <person name="Cherkis K."/>
            <person name="Roach J."/>
            <person name="Grant S.R."/>
            <person name="Jones C.D."/>
            <person name="Dangl J.L."/>
        </authorList>
    </citation>
    <scope>NUCLEOTIDE SEQUENCE [LARGE SCALE GENOMIC DNA]</scope>
    <source>
        <strain evidence="6">M301072PT</strain>
    </source>
</reference>
<feature type="region of interest" description="Disordered" evidence="3">
    <location>
        <begin position="84"/>
        <end position="108"/>
    </location>
</feature>
<accession>F3FVY7</accession>
<dbReference type="AlphaFoldDB" id="F3FVY7"/>
<evidence type="ECO:0000256" key="3">
    <source>
        <dbReference type="SAM" id="MobiDB-lite"/>
    </source>
</evidence>
<evidence type="ECO:0000313" key="5">
    <source>
        <dbReference type="EMBL" id="EGH34379.1"/>
    </source>
</evidence>
<organism evidence="5 6">
    <name type="scientific">Pseudomonas syringae pv. japonica str. M301072</name>
    <dbReference type="NCBI Taxonomy" id="629262"/>
    <lineage>
        <taxon>Bacteria</taxon>
        <taxon>Pseudomonadati</taxon>
        <taxon>Pseudomonadota</taxon>
        <taxon>Gammaproteobacteria</taxon>
        <taxon>Pseudomonadales</taxon>
        <taxon>Pseudomonadaceae</taxon>
        <taxon>Pseudomonas</taxon>
        <taxon>Pseudomonas syringae</taxon>
    </lineage>
</organism>
<dbReference type="HOGENOM" id="CLU_000022_73_1_6"/>
<dbReference type="FunFam" id="3.30.300.30:FF:000010">
    <property type="entry name" value="Enterobactin synthetase component F"/>
    <property type="match status" value="1"/>
</dbReference>
<gene>
    <name evidence="5" type="ORF">PSYJA_37749</name>
</gene>
<dbReference type="SUPFAM" id="SSF56801">
    <property type="entry name" value="Acetyl-CoA synthetase-like"/>
    <property type="match status" value="1"/>
</dbReference>
<dbReference type="Gene3D" id="3.30.300.30">
    <property type="match status" value="1"/>
</dbReference>
<protein>
    <submittedName>
        <fullName evidence="5">Amino acid adenylation</fullName>
    </submittedName>
</protein>
<dbReference type="Proteomes" id="UP000004471">
    <property type="component" value="Unassembled WGS sequence"/>
</dbReference>
<proteinExistence type="predicted"/>
<dbReference type="InterPro" id="IPR045851">
    <property type="entry name" value="AMP-bd_C_sf"/>
</dbReference>
<evidence type="ECO:0000256" key="2">
    <source>
        <dbReference type="ARBA" id="ARBA00022553"/>
    </source>
</evidence>
<dbReference type="EMBL" id="AEAH01002474">
    <property type="protein sequence ID" value="EGH34379.1"/>
    <property type="molecule type" value="Genomic_DNA"/>
</dbReference>
<evidence type="ECO:0000313" key="6">
    <source>
        <dbReference type="Proteomes" id="UP000004471"/>
    </source>
</evidence>
<feature type="non-terminal residue" evidence="5">
    <location>
        <position position="108"/>
    </location>
</feature>
<keyword evidence="1" id="KW-0596">Phosphopantetheine</keyword>
<sequence>FRIELGEIEARLAEHPEVCDAVVLCREDVPGDKRLVAYVTALQAQRLLDIENLREHLQGTLPQYMVPAAYVQLDALPLTANGKLDRKALPAPDRSSVANRGYEAPESD</sequence>
<feature type="domain" description="AMP-binding enzyme C-terminal" evidence="4">
    <location>
        <begin position="7"/>
        <end position="83"/>
    </location>
</feature>
<keyword evidence="2" id="KW-0597">Phosphoprotein</keyword>
<evidence type="ECO:0000256" key="1">
    <source>
        <dbReference type="ARBA" id="ARBA00022450"/>
    </source>
</evidence>
<feature type="non-terminal residue" evidence="5">
    <location>
        <position position="1"/>
    </location>
</feature>
<dbReference type="GO" id="GO:0044550">
    <property type="term" value="P:secondary metabolite biosynthetic process"/>
    <property type="evidence" value="ECO:0007669"/>
    <property type="project" value="UniProtKB-ARBA"/>
</dbReference>
<dbReference type="InterPro" id="IPR025110">
    <property type="entry name" value="AMP-bd_C"/>
</dbReference>
<comment type="caution">
    <text evidence="5">The sequence shown here is derived from an EMBL/GenBank/DDBJ whole genome shotgun (WGS) entry which is preliminary data.</text>
</comment>